<evidence type="ECO:0000313" key="1">
    <source>
        <dbReference type="EMBL" id="MYN30327.1"/>
    </source>
</evidence>
<name>A0ABW9W9K1_9BURK</name>
<organism evidence="1 2">
    <name type="scientific">Duganella levis</name>
    <dbReference type="NCBI Taxonomy" id="2692169"/>
    <lineage>
        <taxon>Bacteria</taxon>
        <taxon>Pseudomonadati</taxon>
        <taxon>Pseudomonadota</taxon>
        <taxon>Betaproteobacteria</taxon>
        <taxon>Burkholderiales</taxon>
        <taxon>Oxalobacteraceae</taxon>
        <taxon>Telluria group</taxon>
        <taxon>Duganella</taxon>
    </lineage>
</organism>
<dbReference type="Proteomes" id="UP000642144">
    <property type="component" value="Unassembled WGS sequence"/>
</dbReference>
<gene>
    <name evidence="1" type="ORF">GTP69_28365</name>
</gene>
<dbReference type="EMBL" id="WWCT01000036">
    <property type="protein sequence ID" value="MYN30327.1"/>
    <property type="molecule type" value="Genomic_DNA"/>
</dbReference>
<keyword evidence="2" id="KW-1185">Reference proteome</keyword>
<comment type="caution">
    <text evidence="1">The sequence shown here is derived from an EMBL/GenBank/DDBJ whole genome shotgun (WGS) entry which is preliminary data.</text>
</comment>
<protein>
    <submittedName>
        <fullName evidence="1">Uncharacterized protein</fullName>
    </submittedName>
</protein>
<dbReference type="RefSeq" id="WP_161058015.1">
    <property type="nucleotide sequence ID" value="NZ_WWCT01000036.1"/>
</dbReference>
<accession>A0ABW9W9K1</accession>
<sequence length="183" mass="19831">MNRPQMTTDPVIGEALFDVFNERGLALLLGVSHADACRVADERQAVGDRQWAGEIRIAMARRGPEVLKLRTTIERVAGRLEVWCEVDRLLPSGLTVAELFARVRPQLVATIEEAAARALDQSPAPQAVGMSIDVGAADPGIVLQVHDPVACAADLAGRLDYLQRIVEKVLGGQRACGEWRMGL</sequence>
<reference evidence="1 2" key="1">
    <citation type="submission" date="2019-12" db="EMBL/GenBank/DDBJ databases">
        <title>Novel species isolated from a subtropical stream in China.</title>
        <authorList>
            <person name="Lu H."/>
        </authorList>
    </citation>
    <scope>NUCLEOTIDE SEQUENCE [LARGE SCALE GENOMIC DNA]</scope>
    <source>
        <strain evidence="1 2">CY42W</strain>
    </source>
</reference>
<proteinExistence type="predicted"/>
<evidence type="ECO:0000313" key="2">
    <source>
        <dbReference type="Proteomes" id="UP000642144"/>
    </source>
</evidence>